<proteinExistence type="inferred from homology"/>
<accession>A0AAV4G3C8</accession>
<dbReference type="GO" id="GO:0005634">
    <property type="term" value="C:nucleus"/>
    <property type="evidence" value="ECO:0007669"/>
    <property type="project" value="UniProtKB-SubCell"/>
</dbReference>
<keyword evidence="6" id="KW-0460">Magnesium</keyword>
<keyword evidence="3" id="KW-0479">Metal-binding</keyword>
<evidence type="ECO:0000256" key="1">
    <source>
        <dbReference type="ARBA" id="ARBA00004123"/>
    </source>
</evidence>
<comment type="similarity">
    <text evidence="8">Belongs to the WRNexo family.</text>
</comment>
<comment type="function">
    <text evidence="11">Has exonuclease activity on both single-stranded and duplex templates bearing overhangs, but not blunt ended duplex DNA, and cleaves in a 3'-5' direction. Essential for the formation of DNA replication focal centers. Has an important role in maintaining genome stability.</text>
</comment>
<evidence type="ECO:0000256" key="5">
    <source>
        <dbReference type="ARBA" id="ARBA00022839"/>
    </source>
</evidence>
<evidence type="ECO:0000256" key="8">
    <source>
        <dbReference type="ARBA" id="ARBA00037949"/>
    </source>
</evidence>
<protein>
    <recommendedName>
        <fullName evidence="9">3'-5' exonuclease</fullName>
    </recommendedName>
    <alternativeName>
        <fullName evidence="10">Werner Syndrome-like exonuclease</fullName>
    </alternativeName>
</protein>
<dbReference type="InterPro" id="IPR002562">
    <property type="entry name" value="3'-5'_exonuclease_dom"/>
</dbReference>
<evidence type="ECO:0000256" key="2">
    <source>
        <dbReference type="ARBA" id="ARBA00022722"/>
    </source>
</evidence>
<organism evidence="14 15">
    <name type="scientific">Elysia marginata</name>
    <dbReference type="NCBI Taxonomy" id="1093978"/>
    <lineage>
        <taxon>Eukaryota</taxon>
        <taxon>Metazoa</taxon>
        <taxon>Spiralia</taxon>
        <taxon>Lophotrochozoa</taxon>
        <taxon>Mollusca</taxon>
        <taxon>Gastropoda</taxon>
        <taxon>Heterobranchia</taxon>
        <taxon>Euthyneura</taxon>
        <taxon>Panpulmonata</taxon>
        <taxon>Sacoglossa</taxon>
        <taxon>Placobranchoidea</taxon>
        <taxon>Plakobranchidae</taxon>
        <taxon>Elysia</taxon>
    </lineage>
</organism>
<dbReference type="InterPro" id="IPR012337">
    <property type="entry name" value="RNaseH-like_sf"/>
</dbReference>
<evidence type="ECO:0000256" key="4">
    <source>
        <dbReference type="ARBA" id="ARBA00022801"/>
    </source>
</evidence>
<reference evidence="14 15" key="1">
    <citation type="journal article" date="2021" name="Elife">
        <title>Chloroplast acquisition without the gene transfer in kleptoplastic sea slugs, Plakobranchus ocellatus.</title>
        <authorList>
            <person name="Maeda T."/>
            <person name="Takahashi S."/>
            <person name="Yoshida T."/>
            <person name="Shimamura S."/>
            <person name="Takaki Y."/>
            <person name="Nagai Y."/>
            <person name="Toyoda A."/>
            <person name="Suzuki Y."/>
            <person name="Arimoto A."/>
            <person name="Ishii H."/>
            <person name="Satoh N."/>
            <person name="Nishiyama T."/>
            <person name="Hasebe M."/>
            <person name="Maruyama T."/>
            <person name="Minagawa J."/>
            <person name="Obokata J."/>
            <person name="Shigenobu S."/>
        </authorList>
    </citation>
    <scope>NUCLEOTIDE SEQUENCE [LARGE SCALE GENOMIC DNA]</scope>
</reference>
<comment type="subcellular location">
    <subcellularLocation>
        <location evidence="1">Nucleus</location>
    </subcellularLocation>
</comment>
<keyword evidence="2" id="KW-0540">Nuclease</keyword>
<dbReference type="InterPro" id="IPR036397">
    <property type="entry name" value="RNaseH_sf"/>
</dbReference>
<keyword evidence="7" id="KW-0539">Nucleus</keyword>
<dbReference type="SMART" id="SM00474">
    <property type="entry name" value="35EXOc"/>
    <property type="match status" value="1"/>
</dbReference>
<keyword evidence="15" id="KW-1185">Reference proteome</keyword>
<dbReference type="GO" id="GO:0046872">
    <property type="term" value="F:metal ion binding"/>
    <property type="evidence" value="ECO:0007669"/>
    <property type="project" value="UniProtKB-KW"/>
</dbReference>
<dbReference type="InterPro" id="IPR051132">
    <property type="entry name" value="3-5_Exonuclease_domain"/>
</dbReference>
<dbReference type="AlphaFoldDB" id="A0AAV4G3C8"/>
<evidence type="ECO:0000313" key="14">
    <source>
        <dbReference type="EMBL" id="GFR79736.1"/>
    </source>
</evidence>
<evidence type="ECO:0000256" key="3">
    <source>
        <dbReference type="ARBA" id="ARBA00022723"/>
    </source>
</evidence>
<dbReference type="SUPFAM" id="SSF53098">
    <property type="entry name" value="Ribonuclease H-like"/>
    <property type="match status" value="1"/>
</dbReference>
<dbReference type="EMBL" id="BMAT01001109">
    <property type="protein sequence ID" value="GFR79736.1"/>
    <property type="molecule type" value="Genomic_DNA"/>
</dbReference>
<feature type="region of interest" description="Disordered" evidence="12">
    <location>
        <begin position="1"/>
        <end position="49"/>
    </location>
</feature>
<evidence type="ECO:0000256" key="10">
    <source>
        <dbReference type="ARBA" id="ARBA00042761"/>
    </source>
</evidence>
<evidence type="ECO:0000313" key="15">
    <source>
        <dbReference type="Proteomes" id="UP000762676"/>
    </source>
</evidence>
<name>A0AAV4G3C8_9GAST</name>
<dbReference type="GO" id="GO:0003676">
    <property type="term" value="F:nucleic acid binding"/>
    <property type="evidence" value="ECO:0007669"/>
    <property type="project" value="InterPro"/>
</dbReference>
<keyword evidence="5" id="KW-0269">Exonuclease</keyword>
<dbReference type="CDD" id="cd06141">
    <property type="entry name" value="WRN_exo"/>
    <property type="match status" value="1"/>
</dbReference>
<evidence type="ECO:0000256" key="12">
    <source>
        <dbReference type="SAM" id="MobiDB-lite"/>
    </source>
</evidence>
<evidence type="ECO:0000256" key="7">
    <source>
        <dbReference type="ARBA" id="ARBA00023242"/>
    </source>
</evidence>
<evidence type="ECO:0000259" key="13">
    <source>
        <dbReference type="SMART" id="SM00474"/>
    </source>
</evidence>
<comment type="caution">
    <text evidence="14">The sequence shown here is derived from an EMBL/GenBank/DDBJ whole genome shotgun (WGS) entry which is preliminary data.</text>
</comment>
<dbReference type="GO" id="GO:0006139">
    <property type="term" value="P:nucleobase-containing compound metabolic process"/>
    <property type="evidence" value="ECO:0007669"/>
    <property type="project" value="InterPro"/>
</dbReference>
<dbReference type="GO" id="GO:0008408">
    <property type="term" value="F:3'-5' exonuclease activity"/>
    <property type="evidence" value="ECO:0007669"/>
    <property type="project" value="InterPro"/>
</dbReference>
<feature type="compositionally biased region" description="Basic residues" evidence="12">
    <location>
        <begin position="1"/>
        <end position="11"/>
    </location>
</feature>
<feature type="domain" description="3'-5' exonuclease" evidence="13">
    <location>
        <begin position="78"/>
        <end position="267"/>
    </location>
</feature>
<dbReference type="PANTHER" id="PTHR13620">
    <property type="entry name" value="3-5 EXONUCLEASE"/>
    <property type="match status" value="1"/>
</dbReference>
<dbReference type="Gene3D" id="3.30.420.10">
    <property type="entry name" value="Ribonuclease H-like superfamily/Ribonuclease H"/>
    <property type="match status" value="1"/>
</dbReference>
<evidence type="ECO:0000256" key="11">
    <source>
        <dbReference type="ARBA" id="ARBA00045901"/>
    </source>
</evidence>
<evidence type="ECO:0000256" key="9">
    <source>
        <dbReference type="ARBA" id="ARBA00040531"/>
    </source>
</evidence>
<dbReference type="Pfam" id="PF01612">
    <property type="entry name" value="DNA_pol_A_exo1"/>
    <property type="match status" value="1"/>
</dbReference>
<evidence type="ECO:0000256" key="6">
    <source>
        <dbReference type="ARBA" id="ARBA00022842"/>
    </source>
</evidence>
<gene>
    <name evidence="14" type="ORF">ElyMa_000562300</name>
</gene>
<dbReference type="PANTHER" id="PTHR13620:SF109">
    <property type="entry name" value="3'-5' EXONUCLEASE"/>
    <property type="match status" value="1"/>
</dbReference>
<sequence length="267" mass="30389">MADHSKNKKRPLPQWMVAVKEQEERKKVTKSPGTDEKFPTSTHDETQSSAQVNCTKKILSASEIVSGNMPWLRYEGPITYSYSESDCACICQDILSQLGRDSLLPRVVGFDSEWSVSFSKGSSPKTAVIQMCFSEKECYLFQVSCMLSLPKPLQKLILDKRVVLVGVNIEADLWKLERDYDFRVKPALDQGSVVDLAKLANEKLKSCERWSLDGLCQNVLKRRLDKDRDLRCGNWDNYPLSKDQQLYACNDAFAGLELYKHLSTTEK</sequence>
<feature type="compositionally biased region" description="Basic and acidic residues" evidence="12">
    <location>
        <begin position="33"/>
        <end position="46"/>
    </location>
</feature>
<keyword evidence="4" id="KW-0378">Hydrolase</keyword>
<dbReference type="Proteomes" id="UP000762676">
    <property type="component" value="Unassembled WGS sequence"/>
</dbReference>